<dbReference type="Proteomes" id="UP000244225">
    <property type="component" value="Unassembled WGS sequence"/>
</dbReference>
<sequence>MRIYLLFFVSFVLLLFAIPKNSSMRSFAQQVELKKSCSNVKLFSKKPCARKCLKHQTHSHKQNNAAGVAWDCHQQVYALANEHQEEAILLFPPRPDVILPHIRKHLSPVLEYDPEPPRHS</sequence>
<accession>A0A2T5Y566</accession>
<dbReference type="AlphaFoldDB" id="A0A2T5Y566"/>
<comment type="caution">
    <text evidence="1">The sequence shown here is derived from an EMBL/GenBank/DDBJ whole genome shotgun (WGS) entry which is preliminary data.</text>
</comment>
<proteinExistence type="predicted"/>
<name>A0A2T5Y566_9BACT</name>
<reference evidence="1 2" key="1">
    <citation type="submission" date="2018-04" db="EMBL/GenBank/DDBJ databases">
        <title>Genomic Encyclopedia of Archaeal and Bacterial Type Strains, Phase II (KMG-II): from individual species to whole genera.</title>
        <authorList>
            <person name="Goeker M."/>
        </authorList>
    </citation>
    <scope>NUCLEOTIDE SEQUENCE [LARGE SCALE GENOMIC DNA]</scope>
    <source>
        <strain evidence="1 2">DSM 100162</strain>
    </source>
</reference>
<evidence type="ECO:0000313" key="2">
    <source>
        <dbReference type="Proteomes" id="UP000244225"/>
    </source>
</evidence>
<keyword evidence="2" id="KW-1185">Reference proteome</keyword>
<organism evidence="1 2">
    <name type="scientific">Pontibacter mucosus</name>
    <dbReference type="NCBI Taxonomy" id="1649266"/>
    <lineage>
        <taxon>Bacteria</taxon>
        <taxon>Pseudomonadati</taxon>
        <taxon>Bacteroidota</taxon>
        <taxon>Cytophagia</taxon>
        <taxon>Cytophagales</taxon>
        <taxon>Hymenobacteraceae</taxon>
        <taxon>Pontibacter</taxon>
    </lineage>
</organism>
<dbReference type="EMBL" id="QBKI01000015">
    <property type="protein sequence ID" value="PTX11420.1"/>
    <property type="molecule type" value="Genomic_DNA"/>
</dbReference>
<evidence type="ECO:0000313" key="1">
    <source>
        <dbReference type="EMBL" id="PTX11420.1"/>
    </source>
</evidence>
<protein>
    <submittedName>
        <fullName evidence="1">Uncharacterized protein</fullName>
    </submittedName>
</protein>
<gene>
    <name evidence="1" type="ORF">C8N40_11597</name>
</gene>